<reference evidence="2 3" key="1">
    <citation type="submission" date="2022-11" db="EMBL/GenBank/DDBJ databases">
        <title>Whole genome sequence of Eschrichtius robustus ER-17-0199.</title>
        <authorList>
            <person name="Bruniche-Olsen A."/>
            <person name="Black A.N."/>
            <person name="Fields C.J."/>
            <person name="Walden K."/>
            <person name="Dewoody J.A."/>
        </authorList>
    </citation>
    <scope>NUCLEOTIDE SEQUENCE [LARGE SCALE GENOMIC DNA]</scope>
    <source>
        <strain evidence="2">ER-17-0199</strain>
        <tissue evidence="2">Blubber</tissue>
    </source>
</reference>
<evidence type="ECO:0000256" key="1">
    <source>
        <dbReference type="SAM" id="MobiDB-lite"/>
    </source>
</evidence>
<evidence type="ECO:0000313" key="2">
    <source>
        <dbReference type="EMBL" id="KAJ8783668.1"/>
    </source>
</evidence>
<organism evidence="2 3">
    <name type="scientific">Eschrichtius robustus</name>
    <name type="common">California gray whale</name>
    <name type="synonym">Eschrichtius gibbosus</name>
    <dbReference type="NCBI Taxonomy" id="9764"/>
    <lineage>
        <taxon>Eukaryota</taxon>
        <taxon>Metazoa</taxon>
        <taxon>Chordata</taxon>
        <taxon>Craniata</taxon>
        <taxon>Vertebrata</taxon>
        <taxon>Euteleostomi</taxon>
        <taxon>Mammalia</taxon>
        <taxon>Eutheria</taxon>
        <taxon>Laurasiatheria</taxon>
        <taxon>Artiodactyla</taxon>
        <taxon>Whippomorpha</taxon>
        <taxon>Cetacea</taxon>
        <taxon>Mysticeti</taxon>
        <taxon>Eschrichtiidae</taxon>
        <taxon>Eschrichtius</taxon>
    </lineage>
</organism>
<accession>A0AB34GWA1</accession>
<keyword evidence="3" id="KW-1185">Reference proteome</keyword>
<comment type="caution">
    <text evidence="2">The sequence shown here is derived from an EMBL/GenBank/DDBJ whole genome shotgun (WGS) entry which is preliminary data.</text>
</comment>
<proteinExistence type="predicted"/>
<gene>
    <name evidence="2" type="ORF">J1605_008711</name>
</gene>
<protein>
    <submittedName>
        <fullName evidence="2">Uncharacterized protein</fullName>
    </submittedName>
</protein>
<sequence length="100" mass="11025">MGCQGLHWGAESSKVADGDRTPFSIPESVFRKLCGLTEVLEMKEDVVLNILIALIPAKRSAKLPAQPTGFLHGSVIILLFRRAEQASYQRFSENGMFSES</sequence>
<evidence type="ECO:0000313" key="3">
    <source>
        <dbReference type="Proteomes" id="UP001159641"/>
    </source>
</evidence>
<dbReference type="Proteomes" id="UP001159641">
    <property type="component" value="Unassembled WGS sequence"/>
</dbReference>
<dbReference type="EMBL" id="JAIQCJ010002079">
    <property type="protein sequence ID" value="KAJ8783668.1"/>
    <property type="molecule type" value="Genomic_DNA"/>
</dbReference>
<feature type="region of interest" description="Disordered" evidence="1">
    <location>
        <begin position="1"/>
        <end position="21"/>
    </location>
</feature>
<name>A0AB34GWA1_ESCRO</name>
<dbReference type="AlphaFoldDB" id="A0AB34GWA1"/>